<organism evidence="2 3">
    <name type="scientific">Algoriphagus lacus</name>
    <dbReference type="NCBI Taxonomy" id="2056311"/>
    <lineage>
        <taxon>Bacteria</taxon>
        <taxon>Pseudomonadati</taxon>
        <taxon>Bacteroidota</taxon>
        <taxon>Cytophagia</taxon>
        <taxon>Cytophagales</taxon>
        <taxon>Cyclobacteriaceae</taxon>
        <taxon>Algoriphagus</taxon>
    </lineage>
</organism>
<evidence type="ECO:0000313" key="2">
    <source>
        <dbReference type="EMBL" id="RIW14001.1"/>
    </source>
</evidence>
<dbReference type="EMBL" id="QXML01000007">
    <property type="protein sequence ID" value="RIW14001.1"/>
    <property type="molecule type" value="Genomic_DNA"/>
</dbReference>
<dbReference type="InterPro" id="IPR024775">
    <property type="entry name" value="DinB-like"/>
</dbReference>
<dbReference type="Gene3D" id="1.20.120.450">
    <property type="entry name" value="dinb family like domain"/>
    <property type="match status" value="1"/>
</dbReference>
<sequence>MNSFRPLLHDMLEQNKLTCSFAFEKITQENSSWRLNPKTASVGFIFRHVGETMILFGYFFGYPPTTTNTTMGREDKGEHYNLFESKALLEKGYNLFENLVNTLPEEEWSEMIETPFFGQVSKMRLFSHVLFHNAHHAGQISLTLTRGA</sequence>
<dbReference type="Pfam" id="PF12867">
    <property type="entry name" value="DinB_2"/>
    <property type="match status" value="1"/>
</dbReference>
<dbReference type="InterPro" id="IPR034660">
    <property type="entry name" value="DinB/YfiT-like"/>
</dbReference>
<dbReference type="SUPFAM" id="SSF109854">
    <property type="entry name" value="DinB/YfiT-like putative metalloenzymes"/>
    <property type="match status" value="1"/>
</dbReference>
<evidence type="ECO:0000259" key="1">
    <source>
        <dbReference type="Pfam" id="PF12867"/>
    </source>
</evidence>
<reference evidence="2 3" key="1">
    <citation type="submission" date="2018-09" db="EMBL/GenBank/DDBJ databases">
        <authorList>
            <person name="Wang X."/>
            <person name="Du Z."/>
        </authorList>
    </citation>
    <scope>NUCLEOTIDE SEQUENCE [LARGE SCALE GENOMIC DNA]</scope>
    <source>
        <strain evidence="2 3">N3</strain>
    </source>
</reference>
<dbReference type="OrthoDB" id="824606at2"/>
<gene>
    <name evidence="2" type="ORF">D0X99_14415</name>
</gene>
<comment type="caution">
    <text evidence="2">The sequence shown here is derived from an EMBL/GenBank/DDBJ whole genome shotgun (WGS) entry which is preliminary data.</text>
</comment>
<name>A0A418PPI6_9BACT</name>
<protein>
    <submittedName>
        <fullName evidence="2">DinB family protein</fullName>
    </submittedName>
</protein>
<keyword evidence="3" id="KW-1185">Reference proteome</keyword>
<evidence type="ECO:0000313" key="3">
    <source>
        <dbReference type="Proteomes" id="UP000283522"/>
    </source>
</evidence>
<proteinExistence type="predicted"/>
<accession>A0A418PPI6</accession>
<dbReference type="AlphaFoldDB" id="A0A418PPI6"/>
<feature type="domain" description="DinB-like" evidence="1">
    <location>
        <begin position="22"/>
        <end position="140"/>
    </location>
</feature>
<dbReference type="RefSeq" id="WP_119478544.1">
    <property type="nucleotide sequence ID" value="NZ_QXML01000007.1"/>
</dbReference>
<dbReference type="Proteomes" id="UP000283522">
    <property type="component" value="Unassembled WGS sequence"/>
</dbReference>